<reference evidence="3" key="1">
    <citation type="journal article" date="2017" name="Nat. Commun.">
        <title>The asparagus genome sheds light on the origin and evolution of a young Y chromosome.</title>
        <authorList>
            <person name="Harkess A."/>
            <person name="Zhou J."/>
            <person name="Xu C."/>
            <person name="Bowers J.E."/>
            <person name="Van der Hulst R."/>
            <person name="Ayyampalayam S."/>
            <person name="Mercati F."/>
            <person name="Riccardi P."/>
            <person name="McKain M.R."/>
            <person name="Kakrana A."/>
            <person name="Tang H."/>
            <person name="Ray J."/>
            <person name="Groenendijk J."/>
            <person name="Arikit S."/>
            <person name="Mathioni S.M."/>
            <person name="Nakano M."/>
            <person name="Shan H."/>
            <person name="Telgmann-Rauber A."/>
            <person name="Kanno A."/>
            <person name="Yue Z."/>
            <person name="Chen H."/>
            <person name="Li W."/>
            <person name="Chen Y."/>
            <person name="Xu X."/>
            <person name="Zhang Y."/>
            <person name="Luo S."/>
            <person name="Chen H."/>
            <person name="Gao J."/>
            <person name="Mao Z."/>
            <person name="Pires J.C."/>
            <person name="Luo M."/>
            <person name="Kudrna D."/>
            <person name="Wing R.A."/>
            <person name="Meyers B.C."/>
            <person name="Yi K."/>
            <person name="Kong H."/>
            <person name="Lavrijsen P."/>
            <person name="Sunseri F."/>
            <person name="Falavigna A."/>
            <person name="Ye Y."/>
            <person name="Leebens-Mack J.H."/>
            <person name="Chen G."/>
        </authorList>
    </citation>
    <scope>NUCLEOTIDE SEQUENCE [LARGE SCALE GENOMIC DNA]</scope>
    <source>
        <strain evidence="3">cv. DH0086</strain>
    </source>
</reference>
<accession>A0A5P1FVF4</accession>
<dbReference type="Proteomes" id="UP000243459">
    <property type="component" value="Chromosome 1"/>
</dbReference>
<organism evidence="2 3">
    <name type="scientific">Asparagus officinalis</name>
    <name type="common">Garden asparagus</name>
    <dbReference type="NCBI Taxonomy" id="4686"/>
    <lineage>
        <taxon>Eukaryota</taxon>
        <taxon>Viridiplantae</taxon>
        <taxon>Streptophyta</taxon>
        <taxon>Embryophyta</taxon>
        <taxon>Tracheophyta</taxon>
        <taxon>Spermatophyta</taxon>
        <taxon>Magnoliopsida</taxon>
        <taxon>Liliopsida</taxon>
        <taxon>Asparagales</taxon>
        <taxon>Asparagaceae</taxon>
        <taxon>Asparagoideae</taxon>
        <taxon>Asparagus</taxon>
    </lineage>
</organism>
<feature type="compositionally biased region" description="Low complexity" evidence="1">
    <location>
        <begin position="19"/>
        <end position="29"/>
    </location>
</feature>
<gene>
    <name evidence="2" type="ORF">A4U43_C01F21100</name>
</gene>
<evidence type="ECO:0000256" key="1">
    <source>
        <dbReference type="SAM" id="MobiDB-lite"/>
    </source>
</evidence>
<evidence type="ECO:0000313" key="2">
    <source>
        <dbReference type="EMBL" id="ONK80731.1"/>
    </source>
</evidence>
<sequence length="108" mass="10659">MAPRTKVPVSKKRGRNVPSSAATGTASAGGTKGAARDGTPNMEGPGPEPEPTAVPASWMAPRTKVPVSKKRGRNVPSSAATGTASAGGTKGAARGISISKPLGQLKDA</sequence>
<dbReference type="Gramene" id="ONK80731">
    <property type="protein sequence ID" value="ONK80731"/>
    <property type="gene ID" value="A4U43_C01F21100"/>
</dbReference>
<name>A0A5P1FVF4_ASPOF</name>
<dbReference type="EMBL" id="CM007381">
    <property type="protein sequence ID" value="ONK80731.1"/>
    <property type="molecule type" value="Genomic_DNA"/>
</dbReference>
<feature type="region of interest" description="Disordered" evidence="1">
    <location>
        <begin position="1"/>
        <end position="108"/>
    </location>
</feature>
<evidence type="ECO:0000313" key="3">
    <source>
        <dbReference type="Proteomes" id="UP000243459"/>
    </source>
</evidence>
<protein>
    <submittedName>
        <fullName evidence="2">Uncharacterized protein</fullName>
    </submittedName>
</protein>
<feature type="compositionally biased region" description="Low complexity" evidence="1">
    <location>
        <begin position="77"/>
        <end position="93"/>
    </location>
</feature>
<proteinExistence type="predicted"/>
<dbReference type="AlphaFoldDB" id="A0A5P1FVF4"/>
<keyword evidence="3" id="KW-1185">Reference proteome</keyword>